<organism evidence="2 3">
    <name type="scientific">Streptococcus salivarius</name>
    <dbReference type="NCBI Taxonomy" id="1304"/>
    <lineage>
        <taxon>Bacteria</taxon>
        <taxon>Bacillati</taxon>
        <taxon>Bacillota</taxon>
        <taxon>Bacilli</taxon>
        <taxon>Lactobacillales</taxon>
        <taxon>Streptococcaceae</taxon>
        <taxon>Streptococcus</taxon>
    </lineage>
</organism>
<proteinExistence type="predicted"/>
<comment type="caution">
    <text evidence="2">The sequence shown here is derived from an EMBL/GenBank/DDBJ whole genome shotgun (WGS) entry which is preliminary data.</text>
</comment>
<dbReference type="Proteomes" id="UP000439678">
    <property type="component" value="Unassembled WGS sequence"/>
</dbReference>
<evidence type="ECO:0000313" key="2">
    <source>
        <dbReference type="EMBL" id="MTR27422.1"/>
    </source>
</evidence>
<keyword evidence="1" id="KW-0812">Transmembrane</keyword>
<dbReference type="AlphaFoldDB" id="A0A6A8UGZ4"/>
<evidence type="ECO:0000256" key="1">
    <source>
        <dbReference type="SAM" id="Phobius"/>
    </source>
</evidence>
<sequence length="173" mass="20167">MVIVSGLVGAILSALIAIYVSLLGRNSSLDSSSKWREGLLNVASKYQLTKDDAQRVRSSLRMFKHDNKDIVVFSFDWFTNIMIAELEKILSESPQKCKECNKEYSLKSDDIKVVRLFANFLLKYHYEYQSEMGPNQLFLGKKKRNNQENDLVRETFEELWKVRNQRVKGFNDE</sequence>
<name>A0A6A8UGZ4_STRSL</name>
<accession>A0A6A8UGZ4</accession>
<keyword evidence="1" id="KW-1133">Transmembrane helix</keyword>
<evidence type="ECO:0000313" key="3">
    <source>
        <dbReference type="Proteomes" id="UP000439678"/>
    </source>
</evidence>
<dbReference type="RefSeq" id="WP_155124357.1">
    <property type="nucleotide sequence ID" value="NZ_JADNDA010000002.1"/>
</dbReference>
<feature type="transmembrane region" description="Helical" evidence="1">
    <location>
        <begin position="6"/>
        <end position="24"/>
    </location>
</feature>
<gene>
    <name evidence="2" type="ORF">GMC65_03445</name>
</gene>
<dbReference type="EMBL" id="WMYO01000003">
    <property type="protein sequence ID" value="MTR27422.1"/>
    <property type="molecule type" value="Genomic_DNA"/>
</dbReference>
<keyword evidence="1" id="KW-0472">Membrane</keyword>
<reference evidence="2 3" key="1">
    <citation type="journal article" date="2019" name="Nat. Med.">
        <title>A library of human gut bacterial isolates paired with longitudinal multiomics data enables mechanistic microbiome research.</title>
        <authorList>
            <person name="Poyet M."/>
            <person name="Groussin M."/>
            <person name="Gibbons S.M."/>
            <person name="Avila-Pacheco J."/>
            <person name="Jiang X."/>
            <person name="Kearney S.M."/>
            <person name="Perrotta A.R."/>
            <person name="Berdy B."/>
            <person name="Zhao S."/>
            <person name="Lieberman T.D."/>
            <person name="Swanson P.K."/>
            <person name="Smith M."/>
            <person name="Roesemann S."/>
            <person name="Alexander J.E."/>
            <person name="Rich S.A."/>
            <person name="Livny J."/>
            <person name="Vlamakis H."/>
            <person name="Clish C."/>
            <person name="Bullock K."/>
            <person name="Deik A."/>
            <person name="Scott J."/>
            <person name="Pierce K.A."/>
            <person name="Xavier R.J."/>
            <person name="Alm E.J."/>
        </authorList>
    </citation>
    <scope>NUCLEOTIDE SEQUENCE [LARGE SCALE GENOMIC DNA]</scope>
    <source>
        <strain evidence="2 3">BIOML-A4</strain>
    </source>
</reference>
<protein>
    <submittedName>
        <fullName evidence="2">Uncharacterized protein</fullName>
    </submittedName>
</protein>